<protein>
    <submittedName>
        <fullName evidence="1">Uncharacterized protein</fullName>
    </submittedName>
</protein>
<organism evidence="1 2">
    <name type="scientific">Rhodocollybia butyracea</name>
    <dbReference type="NCBI Taxonomy" id="206335"/>
    <lineage>
        <taxon>Eukaryota</taxon>
        <taxon>Fungi</taxon>
        <taxon>Dikarya</taxon>
        <taxon>Basidiomycota</taxon>
        <taxon>Agaricomycotina</taxon>
        <taxon>Agaricomycetes</taxon>
        <taxon>Agaricomycetidae</taxon>
        <taxon>Agaricales</taxon>
        <taxon>Marasmiineae</taxon>
        <taxon>Omphalotaceae</taxon>
        <taxon>Rhodocollybia</taxon>
    </lineage>
</organism>
<gene>
    <name evidence="1" type="ORF">BDP27DRAFT_1451595</name>
</gene>
<evidence type="ECO:0000313" key="1">
    <source>
        <dbReference type="EMBL" id="KAF9062795.1"/>
    </source>
</evidence>
<dbReference type="Proteomes" id="UP000772434">
    <property type="component" value="Unassembled WGS sequence"/>
</dbReference>
<keyword evidence="2" id="KW-1185">Reference proteome</keyword>
<comment type="caution">
    <text evidence="1">The sequence shown here is derived from an EMBL/GenBank/DDBJ whole genome shotgun (WGS) entry which is preliminary data.</text>
</comment>
<dbReference type="AlphaFoldDB" id="A0A9P5PIQ8"/>
<reference evidence="1" key="1">
    <citation type="submission" date="2020-11" db="EMBL/GenBank/DDBJ databases">
        <authorList>
            <consortium name="DOE Joint Genome Institute"/>
            <person name="Ahrendt S."/>
            <person name="Riley R."/>
            <person name="Andreopoulos W."/>
            <person name="Labutti K."/>
            <person name="Pangilinan J."/>
            <person name="Ruiz-Duenas F.J."/>
            <person name="Barrasa J.M."/>
            <person name="Sanchez-Garcia M."/>
            <person name="Camarero S."/>
            <person name="Miyauchi S."/>
            <person name="Serrano A."/>
            <person name="Linde D."/>
            <person name="Babiker R."/>
            <person name="Drula E."/>
            <person name="Ayuso-Fernandez I."/>
            <person name="Pacheco R."/>
            <person name="Padilla G."/>
            <person name="Ferreira P."/>
            <person name="Barriuso J."/>
            <person name="Kellner H."/>
            <person name="Castanera R."/>
            <person name="Alfaro M."/>
            <person name="Ramirez L."/>
            <person name="Pisabarro A.G."/>
            <person name="Kuo A."/>
            <person name="Tritt A."/>
            <person name="Lipzen A."/>
            <person name="He G."/>
            <person name="Yan M."/>
            <person name="Ng V."/>
            <person name="Cullen D."/>
            <person name="Martin F."/>
            <person name="Rosso M.-N."/>
            <person name="Henrissat B."/>
            <person name="Hibbett D."/>
            <person name="Martinez A.T."/>
            <person name="Grigoriev I.V."/>
        </authorList>
    </citation>
    <scope>NUCLEOTIDE SEQUENCE</scope>
    <source>
        <strain evidence="1">AH 40177</strain>
    </source>
</reference>
<sequence length="146" mass="16284">MAITFVNINGRLLNGHQDVPTEIELTLTSQITLAFDVSGSITYSGPYPMQPRFFFKLIGGHPYCLPEDPCFGVVKQPNGAGTHSNWQQERHILIYQPKVRGLDFKGSKGFDIVGAYPLNPLEKGLLKMAHELHNDLMLHSRPGNPK</sequence>
<proteinExistence type="predicted"/>
<dbReference type="EMBL" id="JADNRY010000162">
    <property type="protein sequence ID" value="KAF9062795.1"/>
    <property type="molecule type" value="Genomic_DNA"/>
</dbReference>
<accession>A0A9P5PIQ8</accession>
<name>A0A9P5PIQ8_9AGAR</name>
<evidence type="ECO:0000313" key="2">
    <source>
        <dbReference type="Proteomes" id="UP000772434"/>
    </source>
</evidence>